<gene>
    <name evidence="2" type="ORF">M3P05_14670</name>
</gene>
<evidence type="ECO:0000313" key="2">
    <source>
        <dbReference type="EMBL" id="MCL6271167.1"/>
    </source>
</evidence>
<dbReference type="EMBL" id="JAMFLX010000021">
    <property type="protein sequence ID" value="MCL6271167.1"/>
    <property type="molecule type" value="Genomic_DNA"/>
</dbReference>
<feature type="region of interest" description="Disordered" evidence="1">
    <location>
        <begin position="592"/>
        <end position="618"/>
    </location>
</feature>
<evidence type="ECO:0000313" key="3">
    <source>
        <dbReference type="Proteomes" id="UP001203338"/>
    </source>
</evidence>
<feature type="compositionally biased region" description="Low complexity" evidence="1">
    <location>
        <begin position="86"/>
        <end position="114"/>
    </location>
</feature>
<feature type="region of interest" description="Disordered" evidence="1">
    <location>
        <begin position="72"/>
        <end position="115"/>
    </location>
</feature>
<keyword evidence="3" id="KW-1185">Reference proteome</keyword>
<sequence length="618" mass="69707">MDRAGSAPPQWPGSLSPHEERSDPIGHRRRTKAFSQTREGYISPVPGELSFEVDSAVNQSLESWERRESSLSDYKVSSHPPLKGQLSSASLTSVSSTESDEGSTSTLSEGGESTAASFPTWNELMGLGTPQDFMDASQSSVLSLLITGQIPVEDRIRLPIDLLQTFCLQAAGELHFTNELLLKMDSLLKYAKLSEVGVTGVKGKIECLLKTVSHLRTDIEECRQAFNEGLRIKTRGKINPLYEDLPEGVCSLGTETTNHVETLIAAWIELIMSMEEMRKAMPSAEVLFSSCAEDAWQQATAAKKHSKEGLSELKQYVEATNNFWASVQARLKDKSYPLFMLVPEEERSHCHELVCERFDLPPALPFVWYMVSDEGRGVPDRPSEWVLDKSKVVKSISTTQIYSFQTVEEAKQKLRDVQERELAEKKYATEEEFQYQKLPRFKSRPARYFDYQPVAIYGLSRIKDKALRENKKIVDIIWFFNEETPRKEVSEQLSAQREVQKLETLCIPSIQEVLGDIVEKLDEKKRKEIRKKKGAFKSRIKKLQESVTQKSKPPLLGSHSSPTMGVPIPEPDKLEIEKISLAEVAGMLVPENTLTEVEEKPPTATYTPRPWTRSEGDS</sequence>
<dbReference type="RefSeq" id="WP_249700571.1">
    <property type="nucleotide sequence ID" value="NZ_JAMFLX010000021.1"/>
</dbReference>
<feature type="compositionally biased region" description="Basic and acidic residues" evidence="1">
    <location>
        <begin position="17"/>
        <end position="26"/>
    </location>
</feature>
<feature type="region of interest" description="Disordered" evidence="1">
    <location>
        <begin position="1"/>
        <end position="48"/>
    </location>
</feature>
<dbReference type="Proteomes" id="UP001203338">
    <property type="component" value="Unassembled WGS sequence"/>
</dbReference>
<feature type="region of interest" description="Disordered" evidence="1">
    <location>
        <begin position="543"/>
        <end position="570"/>
    </location>
</feature>
<organism evidence="2 3">
    <name type="scientific">Parendozoicomonas callyspongiae</name>
    <dbReference type="NCBI Taxonomy" id="2942213"/>
    <lineage>
        <taxon>Bacteria</taxon>
        <taxon>Pseudomonadati</taxon>
        <taxon>Pseudomonadota</taxon>
        <taxon>Gammaproteobacteria</taxon>
        <taxon>Oceanospirillales</taxon>
        <taxon>Endozoicomonadaceae</taxon>
        <taxon>Parendozoicomonas</taxon>
    </lineage>
</organism>
<protein>
    <submittedName>
        <fullName evidence="2">Uncharacterized protein</fullName>
    </submittedName>
</protein>
<evidence type="ECO:0000256" key="1">
    <source>
        <dbReference type="SAM" id="MobiDB-lite"/>
    </source>
</evidence>
<comment type="caution">
    <text evidence="2">The sequence shown here is derived from an EMBL/GenBank/DDBJ whole genome shotgun (WGS) entry which is preliminary data.</text>
</comment>
<proteinExistence type="predicted"/>
<name>A0ABT0PIF9_9GAMM</name>
<accession>A0ABT0PIF9</accession>
<reference evidence="2 3" key="1">
    <citation type="submission" date="2022-05" db="EMBL/GenBank/DDBJ databases">
        <authorList>
            <person name="Park J.-S."/>
        </authorList>
    </citation>
    <scope>NUCLEOTIDE SEQUENCE [LARGE SCALE GENOMIC DNA]</scope>
    <source>
        <strain evidence="2 3">2012CJ34-2</strain>
    </source>
</reference>